<evidence type="ECO:0000313" key="3">
    <source>
        <dbReference type="Proteomes" id="UP000277300"/>
    </source>
</evidence>
<evidence type="ECO:0000256" key="1">
    <source>
        <dbReference type="SAM" id="MobiDB-lite"/>
    </source>
</evidence>
<dbReference type="OrthoDB" id="2015991at2759"/>
<dbReference type="EMBL" id="MBDO02000704">
    <property type="protein sequence ID" value="RLN52775.1"/>
    <property type="molecule type" value="Genomic_DNA"/>
</dbReference>
<organism evidence="2 3">
    <name type="scientific">Phytophthora kernoviae</name>
    <dbReference type="NCBI Taxonomy" id="325452"/>
    <lineage>
        <taxon>Eukaryota</taxon>
        <taxon>Sar</taxon>
        <taxon>Stramenopiles</taxon>
        <taxon>Oomycota</taxon>
        <taxon>Peronosporomycetes</taxon>
        <taxon>Peronosporales</taxon>
        <taxon>Peronosporaceae</taxon>
        <taxon>Phytophthora</taxon>
    </lineage>
</organism>
<dbReference type="Proteomes" id="UP000277300">
    <property type="component" value="Unassembled WGS sequence"/>
</dbReference>
<dbReference type="InterPro" id="IPR044845">
    <property type="entry name" value="HPAT/SRGT1-like"/>
</dbReference>
<comment type="caution">
    <text evidence="2">The sequence shown here is derived from an EMBL/GenBank/DDBJ whole genome shotgun (WGS) entry which is preliminary data.</text>
</comment>
<feature type="region of interest" description="Disordered" evidence="1">
    <location>
        <begin position="76"/>
        <end position="103"/>
    </location>
</feature>
<protein>
    <submittedName>
        <fullName evidence="2">Uncharacterized protein</fullName>
    </submittedName>
</protein>
<dbReference type="PANTHER" id="PTHR31485">
    <property type="entry name" value="PEPTIDYL SERINE ALPHA-GALACTOSYLTRANSFERASE"/>
    <property type="match status" value="1"/>
</dbReference>
<reference evidence="2 3" key="1">
    <citation type="submission" date="2018-07" db="EMBL/GenBank/DDBJ databases">
        <title>Genome sequencing of oomycete isolates from Chile give support for New Zealand origin for Phytophthora kernoviae and make available the first Nothophytophthora sp. genome.</title>
        <authorList>
            <person name="Studholme D.J."/>
            <person name="Sanfuentes E."/>
            <person name="Panda P."/>
            <person name="Hill R."/>
            <person name="Sambles C."/>
            <person name="Grant M."/>
            <person name="Williams N.M."/>
            <person name="Mcdougal R.L."/>
        </authorList>
    </citation>
    <scope>NUCLEOTIDE SEQUENCE [LARGE SCALE GENOMIC DNA]</scope>
    <source>
        <strain evidence="2">Chile6</strain>
    </source>
</reference>
<dbReference type="PANTHER" id="PTHR31485:SF7">
    <property type="entry name" value="PEPTIDYL SERINE ALPHA-GALACTOSYLTRANSFERASE"/>
    <property type="match status" value="1"/>
</dbReference>
<name>A0A3F2RCD2_9STRA</name>
<sequence length="473" mass="53337">MESRDRRPLSLVTALCLASVTLVTLFNYYGFATSTLKASSIVSSEVSMLETQTQIQNQNQALLEETRERLRTPLIDTANASDSLEMTQPAATPRQQETPEFPADHDDSSMHIVFSASCDQRNRLLQQTVVQLSASWAGQKGPITQILSGCSEAEKLGVMEEPMLCYDFRRHFTPNFATNPEPEVQDHYTPYNKPFGLRHFLLNADPEVKHEIIALIDGDFFFFRPLEVNMGRSMSKYYHGRRDPLTVNDTVVDGVALAQDWNALKGGFYAEDKLDVLNKVCGGLPCGKVSHEDGVEYYGNIGPPYIMTRHDALRIVDDYCHLCVRTRQVWSEWIAEMFAYSVAAANNGIKHTALSHLGISSPSFEGGGHEYWSFVDDTMANPCENNLRPVLPKDPPVTVHACQWIGNFYKGLWPSTLADCDNPIFKLFPSTDWSEIETTVEPKSQRIRREELKQRTCNSGYNTFRGIDAIRID</sequence>
<gene>
    <name evidence="2" type="ORF">BBP00_00009523</name>
</gene>
<evidence type="ECO:0000313" key="2">
    <source>
        <dbReference type="EMBL" id="RLN52775.1"/>
    </source>
</evidence>
<dbReference type="AlphaFoldDB" id="A0A3F2RCD2"/>
<accession>A0A3F2RCD2</accession>
<dbReference type="GO" id="GO:0016757">
    <property type="term" value="F:glycosyltransferase activity"/>
    <property type="evidence" value="ECO:0007669"/>
    <property type="project" value="InterPro"/>
</dbReference>
<feature type="compositionally biased region" description="Polar residues" evidence="1">
    <location>
        <begin position="78"/>
        <end position="98"/>
    </location>
</feature>
<proteinExistence type="predicted"/>